<dbReference type="InterPro" id="IPR032710">
    <property type="entry name" value="NTF2-like_dom_sf"/>
</dbReference>
<comment type="caution">
    <text evidence="2">The sequence shown here is derived from an EMBL/GenBank/DDBJ whole genome shotgun (WGS) entry which is preliminary data.</text>
</comment>
<evidence type="ECO:0000313" key="2">
    <source>
        <dbReference type="EMBL" id="MBF6297939.1"/>
    </source>
</evidence>
<evidence type="ECO:0000313" key="3">
    <source>
        <dbReference type="Proteomes" id="UP000702209"/>
    </source>
</evidence>
<dbReference type="Gene3D" id="3.10.450.50">
    <property type="match status" value="1"/>
</dbReference>
<dbReference type="RefSeq" id="WP_195129256.1">
    <property type="nucleotide sequence ID" value="NZ_JADLQX010000006.1"/>
</dbReference>
<gene>
    <name evidence="2" type="ORF">IU459_10310</name>
</gene>
<dbReference type="Proteomes" id="UP000702209">
    <property type="component" value="Unassembled WGS sequence"/>
</dbReference>
<accession>A0ABS0CMW2</accession>
<feature type="domain" description="DUF4440" evidence="1">
    <location>
        <begin position="9"/>
        <end position="112"/>
    </location>
</feature>
<organism evidence="2 3">
    <name type="scientific">Nocardia amamiensis</name>
    <dbReference type="NCBI Taxonomy" id="404578"/>
    <lineage>
        <taxon>Bacteria</taxon>
        <taxon>Bacillati</taxon>
        <taxon>Actinomycetota</taxon>
        <taxon>Actinomycetes</taxon>
        <taxon>Mycobacteriales</taxon>
        <taxon>Nocardiaceae</taxon>
        <taxon>Nocardia</taxon>
    </lineage>
</organism>
<name>A0ABS0CMW2_9NOCA</name>
<keyword evidence="3" id="KW-1185">Reference proteome</keyword>
<reference evidence="2 3" key="1">
    <citation type="submission" date="2020-10" db="EMBL/GenBank/DDBJ databases">
        <title>Identification of Nocardia species via Next-generation sequencing and recognition of intraspecies genetic diversity.</title>
        <authorList>
            <person name="Li P."/>
            <person name="Li P."/>
            <person name="Lu B."/>
        </authorList>
    </citation>
    <scope>NUCLEOTIDE SEQUENCE [LARGE SCALE GENOMIC DNA]</scope>
    <source>
        <strain evidence="2 3">BJ06-0157</strain>
    </source>
</reference>
<dbReference type="Pfam" id="PF14534">
    <property type="entry name" value="DUF4440"/>
    <property type="match status" value="1"/>
</dbReference>
<protein>
    <submittedName>
        <fullName evidence="2">Nuclear transport factor 2 family protein</fullName>
    </submittedName>
</protein>
<dbReference type="SUPFAM" id="SSF54427">
    <property type="entry name" value="NTF2-like"/>
    <property type="match status" value="1"/>
</dbReference>
<dbReference type="EMBL" id="JADLQX010000006">
    <property type="protein sequence ID" value="MBF6297939.1"/>
    <property type="molecule type" value="Genomic_DNA"/>
</dbReference>
<dbReference type="InterPro" id="IPR027843">
    <property type="entry name" value="DUF4440"/>
</dbReference>
<proteinExistence type="predicted"/>
<sequence>MDDKTGFQALLDKWAAAIVANDADSIGSFATSDWILTGPEGGPGDRETFLSLVASGDLTHSEMEFELLEVRVFGEVAVILAHGTNKGAWRGEPFSSDEWVTEVFVREDGAWLCTMSALTPNYAARTA</sequence>
<evidence type="ECO:0000259" key="1">
    <source>
        <dbReference type="Pfam" id="PF14534"/>
    </source>
</evidence>